<keyword evidence="7" id="KW-1185">Reference proteome</keyword>
<dbReference type="InterPro" id="IPR005119">
    <property type="entry name" value="LysR_subst-bd"/>
</dbReference>
<comment type="similarity">
    <text evidence="1">Belongs to the LysR transcriptional regulatory family.</text>
</comment>
<dbReference type="InterPro" id="IPR036390">
    <property type="entry name" value="WH_DNA-bd_sf"/>
</dbReference>
<dbReference type="EMBL" id="JASNJD010000006">
    <property type="protein sequence ID" value="MDK3018025.1"/>
    <property type="molecule type" value="Genomic_DNA"/>
</dbReference>
<keyword evidence="2" id="KW-0805">Transcription regulation</keyword>
<evidence type="ECO:0000313" key="7">
    <source>
        <dbReference type="Proteomes" id="UP001243757"/>
    </source>
</evidence>
<evidence type="ECO:0000256" key="2">
    <source>
        <dbReference type="ARBA" id="ARBA00023015"/>
    </source>
</evidence>
<dbReference type="InterPro" id="IPR036388">
    <property type="entry name" value="WH-like_DNA-bd_sf"/>
</dbReference>
<dbReference type="PANTHER" id="PTHR30346">
    <property type="entry name" value="TRANSCRIPTIONAL DUAL REGULATOR HCAR-RELATED"/>
    <property type="match status" value="1"/>
</dbReference>
<evidence type="ECO:0000256" key="4">
    <source>
        <dbReference type="ARBA" id="ARBA00023163"/>
    </source>
</evidence>
<evidence type="ECO:0000313" key="6">
    <source>
        <dbReference type="EMBL" id="MDK3018025.1"/>
    </source>
</evidence>
<evidence type="ECO:0000259" key="5">
    <source>
        <dbReference type="PROSITE" id="PS50931"/>
    </source>
</evidence>
<protein>
    <submittedName>
        <fullName evidence="6">LysR family transcriptional regulator</fullName>
    </submittedName>
</protein>
<name>A0ABT7F0A2_9RHOB</name>
<evidence type="ECO:0000256" key="3">
    <source>
        <dbReference type="ARBA" id="ARBA00023125"/>
    </source>
</evidence>
<dbReference type="Gene3D" id="3.40.190.10">
    <property type="entry name" value="Periplasmic binding protein-like II"/>
    <property type="match status" value="2"/>
</dbReference>
<organism evidence="6 7">
    <name type="scientific">Pseudodonghicola flavimaris</name>
    <dbReference type="NCBI Taxonomy" id="3050036"/>
    <lineage>
        <taxon>Bacteria</taxon>
        <taxon>Pseudomonadati</taxon>
        <taxon>Pseudomonadota</taxon>
        <taxon>Alphaproteobacteria</taxon>
        <taxon>Rhodobacterales</taxon>
        <taxon>Paracoccaceae</taxon>
        <taxon>Pseudodonghicola</taxon>
    </lineage>
</organism>
<evidence type="ECO:0000256" key="1">
    <source>
        <dbReference type="ARBA" id="ARBA00009437"/>
    </source>
</evidence>
<reference evidence="6 7" key="1">
    <citation type="submission" date="2023-05" db="EMBL/GenBank/DDBJ databases">
        <title>Pseudodonghicola sp. nov.</title>
        <authorList>
            <person name="Huang J."/>
        </authorList>
    </citation>
    <scope>NUCLEOTIDE SEQUENCE [LARGE SCALE GENOMIC DNA]</scope>
    <source>
        <strain evidence="6 7">IC7</strain>
    </source>
</reference>
<dbReference type="SUPFAM" id="SSF53850">
    <property type="entry name" value="Periplasmic binding protein-like II"/>
    <property type="match status" value="1"/>
</dbReference>
<accession>A0ABT7F0A2</accession>
<dbReference type="Pfam" id="PF03466">
    <property type="entry name" value="LysR_substrate"/>
    <property type="match status" value="1"/>
</dbReference>
<dbReference type="InterPro" id="IPR000847">
    <property type="entry name" value="LysR_HTH_N"/>
</dbReference>
<dbReference type="Gene3D" id="1.10.10.10">
    <property type="entry name" value="Winged helix-like DNA-binding domain superfamily/Winged helix DNA-binding domain"/>
    <property type="match status" value="1"/>
</dbReference>
<keyword evidence="4" id="KW-0804">Transcription</keyword>
<gene>
    <name evidence="6" type="ORF">QO033_10075</name>
</gene>
<keyword evidence="3" id="KW-0238">DNA-binding</keyword>
<dbReference type="Proteomes" id="UP001243757">
    <property type="component" value="Unassembled WGS sequence"/>
</dbReference>
<dbReference type="PANTHER" id="PTHR30346:SF0">
    <property type="entry name" value="HCA OPERON TRANSCRIPTIONAL ACTIVATOR HCAR"/>
    <property type="match status" value="1"/>
</dbReference>
<dbReference type="Pfam" id="PF00126">
    <property type="entry name" value="HTH_1"/>
    <property type="match status" value="1"/>
</dbReference>
<dbReference type="PRINTS" id="PR00039">
    <property type="entry name" value="HTHLYSR"/>
</dbReference>
<dbReference type="SUPFAM" id="SSF46785">
    <property type="entry name" value="Winged helix' DNA-binding domain"/>
    <property type="match status" value="1"/>
</dbReference>
<dbReference type="RefSeq" id="WP_284480836.1">
    <property type="nucleotide sequence ID" value="NZ_JASNJD010000006.1"/>
</dbReference>
<feature type="domain" description="HTH lysR-type" evidence="5">
    <location>
        <begin position="3"/>
        <end position="60"/>
    </location>
</feature>
<comment type="caution">
    <text evidence="6">The sequence shown here is derived from an EMBL/GenBank/DDBJ whole genome shotgun (WGS) entry which is preliminary data.</text>
</comment>
<proteinExistence type="inferred from homology"/>
<sequence length="308" mass="34652">MAITFRQLEHFLALSEELHFGNAARKLNISQPPLSASLKQLEEHLGFALMIRTNRSVRLTEAGVVFARHAARLLSQLTQAEVIAAQTAKGSTGRLSVAFAPSMLFRNLPSTLRRFQEAYPRVELMLHEMNTADQIDWLTRHELDVGFIHGIPLPETVEEHLLETERLVCCLPRGHRLAGRSQISLDQLAGERFLVFAREYAEANYDRIAALLAQHGLELYSPYKLRNWFTVVALVSQELGVAIVPASLARMAFGDVTYVEIQRQEAEHRISMICHRESGNEVVREFIRFVKASDMGHASPAGWDGNEG</sequence>
<dbReference type="PROSITE" id="PS50931">
    <property type="entry name" value="HTH_LYSR"/>
    <property type="match status" value="1"/>
</dbReference>